<sequence>MEESNHHILLILDNATLHITCALILNNVKILMLPKNVTSKIQPIDANIIASFKLHYHYMQLQCTIDYNEAVIFPYDENRVPIIPPSNEGIEDIEENLLVDPNNELQIDALGVHNSMPVEDLLNIEEEQEVYHQFTNENLIQAATKNKQEENKIVIPSLTREEQLRILHYALKLLMKGLIIVK</sequence>
<dbReference type="GO" id="GO:0003676">
    <property type="term" value="F:nucleic acid binding"/>
    <property type="evidence" value="ECO:0007669"/>
    <property type="project" value="InterPro"/>
</dbReference>
<accession>A0A9N8VSV0</accession>
<keyword evidence="3" id="KW-1185">Reference proteome</keyword>
<dbReference type="EMBL" id="CAJVQA010000170">
    <property type="protein sequence ID" value="CAG8460132.1"/>
    <property type="molecule type" value="Genomic_DNA"/>
</dbReference>
<gene>
    <name evidence="2" type="ORF">CPELLU_LOCUS585</name>
</gene>
<dbReference type="OrthoDB" id="2448410at2759"/>
<protein>
    <submittedName>
        <fullName evidence="2">9414_t:CDS:1</fullName>
    </submittedName>
</protein>
<proteinExistence type="predicted"/>
<feature type="domain" description="DDE-1" evidence="1">
    <location>
        <begin position="3"/>
        <end position="70"/>
    </location>
</feature>
<dbReference type="Pfam" id="PF03184">
    <property type="entry name" value="DDE_1"/>
    <property type="match status" value="1"/>
</dbReference>
<dbReference type="AlphaFoldDB" id="A0A9N8VSV0"/>
<evidence type="ECO:0000313" key="2">
    <source>
        <dbReference type="EMBL" id="CAG8460132.1"/>
    </source>
</evidence>
<dbReference type="Proteomes" id="UP000789759">
    <property type="component" value="Unassembled WGS sequence"/>
</dbReference>
<evidence type="ECO:0000259" key="1">
    <source>
        <dbReference type="Pfam" id="PF03184"/>
    </source>
</evidence>
<evidence type="ECO:0000313" key="3">
    <source>
        <dbReference type="Proteomes" id="UP000789759"/>
    </source>
</evidence>
<organism evidence="2 3">
    <name type="scientific">Cetraspora pellucida</name>
    <dbReference type="NCBI Taxonomy" id="1433469"/>
    <lineage>
        <taxon>Eukaryota</taxon>
        <taxon>Fungi</taxon>
        <taxon>Fungi incertae sedis</taxon>
        <taxon>Mucoromycota</taxon>
        <taxon>Glomeromycotina</taxon>
        <taxon>Glomeromycetes</taxon>
        <taxon>Diversisporales</taxon>
        <taxon>Gigasporaceae</taxon>
        <taxon>Cetraspora</taxon>
    </lineage>
</organism>
<dbReference type="InterPro" id="IPR004875">
    <property type="entry name" value="DDE_SF_endonuclease_dom"/>
</dbReference>
<name>A0A9N8VSV0_9GLOM</name>
<reference evidence="2" key="1">
    <citation type="submission" date="2021-06" db="EMBL/GenBank/DDBJ databases">
        <authorList>
            <person name="Kallberg Y."/>
            <person name="Tangrot J."/>
            <person name="Rosling A."/>
        </authorList>
    </citation>
    <scope>NUCLEOTIDE SEQUENCE</scope>
    <source>
        <strain evidence="2">FL966</strain>
    </source>
</reference>
<comment type="caution">
    <text evidence="2">The sequence shown here is derived from an EMBL/GenBank/DDBJ whole genome shotgun (WGS) entry which is preliminary data.</text>
</comment>